<dbReference type="Proteomes" id="UP000054721">
    <property type="component" value="Unassembled WGS sequence"/>
</dbReference>
<evidence type="ECO:0000313" key="1">
    <source>
        <dbReference type="EMBL" id="KRZ46721.1"/>
    </source>
</evidence>
<evidence type="ECO:0000313" key="2">
    <source>
        <dbReference type="Proteomes" id="UP000054721"/>
    </source>
</evidence>
<organism evidence="1 2">
    <name type="scientific">Trichinella nativa</name>
    <dbReference type="NCBI Taxonomy" id="6335"/>
    <lineage>
        <taxon>Eukaryota</taxon>
        <taxon>Metazoa</taxon>
        <taxon>Ecdysozoa</taxon>
        <taxon>Nematoda</taxon>
        <taxon>Enoplea</taxon>
        <taxon>Dorylaimia</taxon>
        <taxon>Trichinellida</taxon>
        <taxon>Trichinellidae</taxon>
        <taxon>Trichinella</taxon>
    </lineage>
</organism>
<protein>
    <submittedName>
        <fullName evidence="1">Uncharacterized protein</fullName>
    </submittedName>
</protein>
<sequence length="30" mass="3425">MKCTLLDSSKNSVHDGIKFFLHVDLVLYNS</sequence>
<keyword evidence="2" id="KW-1185">Reference proteome</keyword>
<accession>A0A0V1KHT4</accession>
<proteinExistence type="predicted"/>
<comment type="caution">
    <text evidence="1">The sequence shown here is derived from an EMBL/GenBank/DDBJ whole genome shotgun (WGS) entry which is preliminary data.</text>
</comment>
<dbReference type="EMBL" id="JYDW01002408">
    <property type="protein sequence ID" value="KRZ46721.1"/>
    <property type="molecule type" value="Genomic_DNA"/>
</dbReference>
<reference evidence="1 2" key="1">
    <citation type="submission" date="2015-05" db="EMBL/GenBank/DDBJ databases">
        <title>Evolution of Trichinella species and genotypes.</title>
        <authorList>
            <person name="Korhonen P.K."/>
            <person name="Edoardo P."/>
            <person name="Giuseppe L.R."/>
            <person name="Gasser R.B."/>
        </authorList>
    </citation>
    <scope>NUCLEOTIDE SEQUENCE [LARGE SCALE GENOMIC DNA]</scope>
    <source>
        <strain evidence="1">ISS10</strain>
    </source>
</reference>
<gene>
    <name evidence="1" type="ORF">T02_480</name>
</gene>
<name>A0A0V1KHT4_9BILA</name>
<dbReference type="AlphaFoldDB" id="A0A0V1KHT4"/>